<reference evidence="2" key="1">
    <citation type="submission" date="2023-03" db="EMBL/GenBank/DDBJ databases">
        <title>Massive genome expansion in bonnet fungi (Mycena s.s.) driven by repeated elements and novel gene families across ecological guilds.</title>
        <authorList>
            <consortium name="Lawrence Berkeley National Laboratory"/>
            <person name="Harder C.B."/>
            <person name="Miyauchi S."/>
            <person name="Viragh M."/>
            <person name="Kuo A."/>
            <person name="Thoen E."/>
            <person name="Andreopoulos B."/>
            <person name="Lu D."/>
            <person name="Skrede I."/>
            <person name="Drula E."/>
            <person name="Henrissat B."/>
            <person name="Morin E."/>
            <person name="Kohler A."/>
            <person name="Barry K."/>
            <person name="LaButti K."/>
            <person name="Morin E."/>
            <person name="Salamov A."/>
            <person name="Lipzen A."/>
            <person name="Mereny Z."/>
            <person name="Hegedus B."/>
            <person name="Baldrian P."/>
            <person name="Stursova M."/>
            <person name="Weitz H."/>
            <person name="Taylor A."/>
            <person name="Grigoriev I.V."/>
            <person name="Nagy L.G."/>
            <person name="Martin F."/>
            <person name="Kauserud H."/>
        </authorList>
    </citation>
    <scope>NUCLEOTIDE SEQUENCE</scope>
    <source>
        <strain evidence="2">CBHHK002</strain>
    </source>
</reference>
<organism evidence="2 3">
    <name type="scientific">Mycena albidolilacea</name>
    <dbReference type="NCBI Taxonomy" id="1033008"/>
    <lineage>
        <taxon>Eukaryota</taxon>
        <taxon>Fungi</taxon>
        <taxon>Dikarya</taxon>
        <taxon>Basidiomycota</taxon>
        <taxon>Agaricomycotina</taxon>
        <taxon>Agaricomycetes</taxon>
        <taxon>Agaricomycetidae</taxon>
        <taxon>Agaricales</taxon>
        <taxon>Marasmiineae</taxon>
        <taxon>Mycenaceae</taxon>
        <taxon>Mycena</taxon>
    </lineage>
</organism>
<accession>A0AAD6YXU5</accession>
<name>A0AAD6YXU5_9AGAR</name>
<proteinExistence type="predicted"/>
<evidence type="ECO:0000313" key="2">
    <source>
        <dbReference type="EMBL" id="KAJ7301424.1"/>
    </source>
</evidence>
<feature type="region of interest" description="Disordered" evidence="1">
    <location>
        <begin position="1"/>
        <end position="23"/>
    </location>
</feature>
<gene>
    <name evidence="2" type="ORF">DFH08DRAFT_827548</name>
</gene>
<comment type="caution">
    <text evidence="2">The sequence shown here is derived from an EMBL/GenBank/DDBJ whole genome shotgun (WGS) entry which is preliminary data.</text>
</comment>
<sequence length="351" mass="40124">MVQLRDTSRTRREMPNSAGLSEPETFRCSHCRKYKEAADFGTKKNGLRAGTCRECQLHARDAACAKKTAEKENDPGKDAEEEHYDSFNLTVLPLTDFLDTLVHQDNNLELVARTRKDKANEIAVRIWNRMKYRFVYHSKYDHKRTPSSCFMYHCAQSKERQNAPKKSQREGAKHRDKLPMDAFKCHGWLHITIMDGENIALIKISHSDDHIPYWSIDIPTDVIAFVKQNPKLTPGQLWDEILKNHPRPSFTRQVIYAMWAENNAMEWKRDPDELKSAQILLDEFTASEPTPTSGGKEPLYTIEQISLTSQPGFTAIVFALPKLLREVGGRVSATASGSAKQRVTRREPQPG</sequence>
<evidence type="ECO:0000313" key="3">
    <source>
        <dbReference type="Proteomes" id="UP001218218"/>
    </source>
</evidence>
<dbReference type="EMBL" id="JARIHO010000135">
    <property type="protein sequence ID" value="KAJ7301424.1"/>
    <property type="molecule type" value="Genomic_DNA"/>
</dbReference>
<evidence type="ECO:0000256" key="1">
    <source>
        <dbReference type="SAM" id="MobiDB-lite"/>
    </source>
</evidence>
<protein>
    <submittedName>
        <fullName evidence="2">Uncharacterized protein</fullName>
    </submittedName>
</protein>
<dbReference type="Proteomes" id="UP001218218">
    <property type="component" value="Unassembled WGS sequence"/>
</dbReference>
<feature type="compositionally biased region" description="Basic and acidic residues" evidence="1">
    <location>
        <begin position="1"/>
        <end position="14"/>
    </location>
</feature>
<dbReference type="AlphaFoldDB" id="A0AAD6YXU5"/>
<keyword evidence="3" id="KW-1185">Reference proteome</keyword>